<dbReference type="Proteomes" id="UP000029507">
    <property type="component" value="Chromosome"/>
</dbReference>
<dbReference type="Pfam" id="PF18730">
    <property type="entry name" value="HEPN_Cthe2314"/>
    <property type="match status" value="1"/>
</dbReference>
<dbReference type="GO" id="GO:0003677">
    <property type="term" value="F:DNA binding"/>
    <property type="evidence" value="ECO:0007669"/>
    <property type="project" value="UniProtKB-KW"/>
</dbReference>
<evidence type="ECO:0000313" key="3">
    <source>
        <dbReference type="Proteomes" id="UP000029507"/>
    </source>
</evidence>
<keyword evidence="2" id="KW-0238">DNA-binding</keyword>
<dbReference type="KEGG" id="pste:PSTEL_22380"/>
<dbReference type="HOGENOM" id="CLU_1160179_0_0_9"/>
<dbReference type="OrthoDB" id="2641850at2"/>
<reference evidence="2 3" key="1">
    <citation type="submission" date="2014-08" db="EMBL/GenBank/DDBJ databases">
        <title>Comparative genomics of the Paenibacillus odorifer group.</title>
        <authorList>
            <person name="den Bakker H.C."/>
            <person name="Tsai Y.-C."/>
            <person name="Martin N."/>
            <person name="Korlach J."/>
            <person name="Wiedmann M."/>
        </authorList>
    </citation>
    <scope>NUCLEOTIDE SEQUENCE [LARGE SCALE GENOMIC DNA]</scope>
    <source>
        <strain evidence="2 3">DSM 14472</strain>
    </source>
</reference>
<sequence length="240" mass="28537">MLRNLLGEPPRENSGALKEAMESMARLAALLRKDINAHPDRDQGYRRVELWTRGLMTSLDELEQSHFAAAFFRRSVQAGYMDEMNVSEQGEYARYVYFYKNGFIRVFSLLDKLGTVLNTLYDLNTARIKAHFSYFTVLRQFRNNQDHRDLCARLEEIKDRYREPMQRLRKRRNAEIHYMNSELQDDLWQLHQGVHDRIRLEDLDEHLEDLRLGIEMVCRSLSQAYGYSGRLLERRLGKSR</sequence>
<accession>A0A089LZB5</accession>
<evidence type="ECO:0000259" key="1">
    <source>
        <dbReference type="PROSITE" id="PS50042"/>
    </source>
</evidence>
<keyword evidence="3" id="KW-1185">Reference proteome</keyword>
<evidence type="ECO:0000313" key="2">
    <source>
        <dbReference type="EMBL" id="AIQ65450.1"/>
    </source>
</evidence>
<feature type="domain" description="Cyclic nucleotide-binding" evidence="1">
    <location>
        <begin position="55"/>
        <end position="114"/>
    </location>
</feature>
<dbReference type="InterPro" id="IPR041394">
    <property type="entry name" value="HEPN_Cthe2314"/>
</dbReference>
<dbReference type="InterPro" id="IPR000595">
    <property type="entry name" value="cNMP-bd_dom"/>
</dbReference>
<dbReference type="STRING" id="169760.PSTEL_22380"/>
<protein>
    <submittedName>
        <fullName evidence="2">Bacterial nucleoid DNA-binding protein</fullName>
    </submittedName>
</protein>
<proteinExistence type="predicted"/>
<organism evidence="2 3">
    <name type="scientific">Paenibacillus stellifer</name>
    <dbReference type="NCBI Taxonomy" id="169760"/>
    <lineage>
        <taxon>Bacteria</taxon>
        <taxon>Bacillati</taxon>
        <taxon>Bacillota</taxon>
        <taxon>Bacilli</taxon>
        <taxon>Bacillales</taxon>
        <taxon>Paenibacillaceae</taxon>
        <taxon>Paenibacillus</taxon>
    </lineage>
</organism>
<dbReference type="PROSITE" id="PS50042">
    <property type="entry name" value="CNMP_BINDING_3"/>
    <property type="match status" value="1"/>
</dbReference>
<dbReference type="AlphaFoldDB" id="A0A089LZB5"/>
<gene>
    <name evidence="2" type="ORF">PSTEL_22380</name>
</gene>
<dbReference type="RefSeq" id="WP_038698520.1">
    <property type="nucleotide sequence ID" value="NZ_CP009286.1"/>
</dbReference>
<dbReference type="EMBL" id="CP009286">
    <property type="protein sequence ID" value="AIQ65450.1"/>
    <property type="molecule type" value="Genomic_DNA"/>
</dbReference>
<name>A0A089LZB5_9BACL</name>